<name>A0A1B1YFQ6_THEST</name>
<dbReference type="SUPFAM" id="SSF56300">
    <property type="entry name" value="Metallo-dependent phosphatases"/>
    <property type="match status" value="1"/>
</dbReference>
<dbReference type="Proteomes" id="UP000092971">
    <property type="component" value="Chromosome"/>
</dbReference>
<dbReference type="Pfam" id="PF00149">
    <property type="entry name" value="Metallophos"/>
    <property type="match status" value="1"/>
</dbReference>
<evidence type="ECO:0000313" key="2">
    <source>
        <dbReference type="EMBL" id="ANW99591.1"/>
    </source>
</evidence>
<evidence type="ECO:0000259" key="1">
    <source>
        <dbReference type="Pfam" id="PF00149"/>
    </source>
</evidence>
<feature type="domain" description="Calcineurin-like phosphoesterase" evidence="1">
    <location>
        <begin position="39"/>
        <end position="209"/>
    </location>
</feature>
<dbReference type="PANTHER" id="PTHR31302">
    <property type="entry name" value="TRANSMEMBRANE PROTEIN WITH METALLOPHOSPHOESTERASE DOMAIN-RELATED"/>
    <property type="match status" value="1"/>
</dbReference>
<proteinExistence type="predicted"/>
<dbReference type="InterPro" id="IPR004843">
    <property type="entry name" value="Calcineurin-like_PHP"/>
</dbReference>
<dbReference type="EMBL" id="CP014672">
    <property type="protein sequence ID" value="ANW99591.1"/>
    <property type="molecule type" value="Genomic_DNA"/>
</dbReference>
<dbReference type="OrthoDB" id="9780884at2"/>
<reference evidence="2 3" key="1">
    <citation type="submission" date="2016-02" db="EMBL/GenBank/DDBJ databases">
        <title>Comparison of Clostridium stercorarium subspecies using comparative genomics and transcriptomics.</title>
        <authorList>
            <person name="Schellenberg J."/>
            <person name="Thallinger G."/>
            <person name="Levin D.B."/>
            <person name="Zhang X."/>
            <person name="Alvare G."/>
            <person name="Fristensky B."/>
            <person name="Sparling R."/>
        </authorList>
    </citation>
    <scope>NUCLEOTIDE SEQUENCE [LARGE SCALE GENOMIC DNA]</scope>
    <source>
        <strain evidence="2 3">DSM 2910</strain>
    </source>
</reference>
<dbReference type="Gene3D" id="3.60.21.10">
    <property type="match status" value="1"/>
</dbReference>
<dbReference type="GO" id="GO:0016787">
    <property type="term" value="F:hydrolase activity"/>
    <property type="evidence" value="ECO:0007669"/>
    <property type="project" value="InterPro"/>
</dbReference>
<sequence length="271" mass="31214">MLKWYIMTPLFLLTVIIYMLVQASVYKTRYYNLNFGTGLRLLHLTDIHINLLLVSSSRLRKTIRKANPDFILISGDLIEKPENLNKFTKWYKNLDIGVPVFAVYGNHEHRCFRQNPSFKDNFDMTMKQLNIQLLVNDVVFFCGKNSGKDKKVALVGIDDVKTGKPVSNDIFNRVKGNSNIVIAFSHNPDVSLNIPEKSVDLLLLGHFHGGQIWMPFKIEYLLLRRDKLSRMGYIKGFAKVRDNLIYISRGLGTVLIPFRFFSVPEVTVIDI</sequence>
<dbReference type="PANTHER" id="PTHR31302:SF0">
    <property type="entry name" value="TRANSMEMBRANE PROTEIN WITH METALLOPHOSPHOESTERASE DOMAIN"/>
    <property type="match status" value="1"/>
</dbReference>
<protein>
    <submittedName>
        <fullName evidence="2">Metallophosphoesterase</fullName>
    </submittedName>
</protein>
<dbReference type="RefSeq" id="WP_015360007.1">
    <property type="nucleotide sequence ID" value="NZ_CP014672.1"/>
</dbReference>
<dbReference type="InterPro" id="IPR029052">
    <property type="entry name" value="Metallo-depent_PP-like"/>
</dbReference>
<evidence type="ECO:0000313" key="3">
    <source>
        <dbReference type="Proteomes" id="UP000092971"/>
    </source>
</evidence>
<dbReference type="AlphaFoldDB" id="A0A1B1YFQ6"/>
<organism evidence="2 3">
    <name type="scientific">Thermoclostridium stercorarium subsp. thermolacticum DSM 2910</name>
    <dbReference type="NCBI Taxonomy" id="1121336"/>
    <lineage>
        <taxon>Bacteria</taxon>
        <taxon>Bacillati</taxon>
        <taxon>Bacillota</taxon>
        <taxon>Clostridia</taxon>
        <taxon>Eubacteriales</taxon>
        <taxon>Oscillospiraceae</taxon>
        <taxon>Thermoclostridium</taxon>
    </lineage>
</organism>
<accession>A0A1B1YFQ6</accession>
<dbReference type="InterPro" id="IPR051158">
    <property type="entry name" value="Metallophosphoesterase_sf"/>
</dbReference>
<gene>
    <name evidence="2" type="ORF">CSTERTH_11385</name>
</gene>